<evidence type="ECO:0000256" key="7">
    <source>
        <dbReference type="SAM" id="SignalP"/>
    </source>
</evidence>
<dbReference type="GO" id="GO:0004252">
    <property type="term" value="F:serine-type endopeptidase activity"/>
    <property type="evidence" value="ECO:0007669"/>
    <property type="project" value="TreeGrafter"/>
</dbReference>
<proteinExistence type="inferred from homology"/>
<evidence type="ECO:0000313" key="9">
    <source>
        <dbReference type="EMBL" id="PVV03463.1"/>
    </source>
</evidence>
<protein>
    <recommendedName>
        <fullName evidence="6">Dipeptidyl-peptidase V</fullName>
    </recommendedName>
</protein>
<comment type="caution">
    <text evidence="9">The sequence shown here is derived from an EMBL/GenBank/DDBJ whole genome shotgun (WGS) entry which is preliminary data.</text>
</comment>
<feature type="domain" description="Peptidase S9 prolyl oligopeptidase catalytic" evidence="8">
    <location>
        <begin position="489"/>
        <end position="698"/>
    </location>
</feature>
<dbReference type="PANTHER" id="PTHR42776:SF13">
    <property type="entry name" value="DIPEPTIDYL-PEPTIDASE 5"/>
    <property type="match status" value="1"/>
</dbReference>
<evidence type="ECO:0000256" key="2">
    <source>
        <dbReference type="ARBA" id="ARBA00022670"/>
    </source>
</evidence>
<sequence>MRLLVSAIVAFLPAFVRPDVFNPDPSIFPDWSKTGVFTPEHVVQAKRLGGYSLSPNKKRVVFQQYQYNMTDNKSGTEVKLLDLSTYSQGPTTLIPYKYGQSDSSPTWYDDETILFTSVRSSPASNLFSVSAKDGTVKQVSNFTNDISGIVYSSQAKRVAFVAMVYQNVGLEESAKLAAELSENPSSGVVHDKLFVRHWDTWITKQRAQLFTVPVGAANGTLAVTGAPVNVVAKYTGEWGLEPDYYTFSPDGSSILFSAKIQGREEAWQTEAGIFIAPVDGSSAPVRLNSNFKGAASSPNYSPDGKSVVWLQMATPGYESDQNQVIYYDIATQKQTRLIPDLETSPSSVWFSDSGESLYLIIPTQKDNPLFVLDLDTQSLSRRVTDGVTASAVEISDDELLILHHTFQYPPTLFKISTKGDISKTQITFENDSWLKGLWMSPTETFWFTGALNEKVQGLVLYPFGFDKSKKYPISFIIHGGPQISWYDRWSTGWNLNNYANQGYIVIVINFHGGDAYGQNFTDSITHNWGTYPYEDLMTGLDYFVENAEYADGNNVAALGASYGGYMINWINGQTDRFKALVNHDGVFSTVSMSYSTEELWFVEHDLGKPYVESQRALVEKFNPERYVANWKTPTLIIHGENDFRIPLSEGISTFTALQRRGIDSKLLYFPDENHWVLKPANYLLWSSEMFKWIGKYTNVTTWEYKNE</sequence>
<dbReference type="EMBL" id="MBFS01000230">
    <property type="protein sequence ID" value="PVV03463.1"/>
    <property type="molecule type" value="Genomic_DNA"/>
</dbReference>
<evidence type="ECO:0000259" key="8">
    <source>
        <dbReference type="Pfam" id="PF00326"/>
    </source>
</evidence>
<gene>
    <name evidence="9" type="ORF">BB560_002048</name>
</gene>
<keyword evidence="2" id="KW-0645">Protease</keyword>
<organism evidence="9 10">
    <name type="scientific">Smittium megazygosporum</name>
    <dbReference type="NCBI Taxonomy" id="133381"/>
    <lineage>
        <taxon>Eukaryota</taxon>
        <taxon>Fungi</taxon>
        <taxon>Fungi incertae sedis</taxon>
        <taxon>Zoopagomycota</taxon>
        <taxon>Kickxellomycotina</taxon>
        <taxon>Harpellomycetes</taxon>
        <taxon>Harpellales</taxon>
        <taxon>Legeriomycetaceae</taxon>
        <taxon>Smittium</taxon>
    </lineage>
</organism>
<keyword evidence="10" id="KW-1185">Reference proteome</keyword>
<evidence type="ECO:0000256" key="1">
    <source>
        <dbReference type="ARBA" id="ARBA00010040"/>
    </source>
</evidence>
<evidence type="ECO:0000313" key="10">
    <source>
        <dbReference type="Proteomes" id="UP000245609"/>
    </source>
</evidence>
<reference evidence="9 10" key="1">
    <citation type="journal article" date="2018" name="MBio">
        <title>Comparative Genomics Reveals the Core Gene Toolbox for the Fungus-Insect Symbiosis.</title>
        <authorList>
            <person name="Wang Y."/>
            <person name="Stata M."/>
            <person name="Wang W."/>
            <person name="Stajich J.E."/>
            <person name="White M.M."/>
            <person name="Moncalvo J.M."/>
        </authorList>
    </citation>
    <scope>NUCLEOTIDE SEQUENCE [LARGE SCALE GENOMIC DNA]</scope>
    <source>
        <strain evidence="9 10">SC-DP-2</strain>
    </source>
</reference>
<dbReference type="InterPro" id="IPR011042">
    <property type="entry name" value="6-blade_b-propeller_TolB-like"/>
</dbReference>
<keyword evidence="5" id="KW-0720">Serine protease</keyword>
<dbReference type="AlphaFoldDB" id="A0A2T9ZFT9"/>
<accession>A0A2T9ZFT9</accession>
<dbReference type="FunFam" id="3.40.50.1820:FF:000028">
    <property type="entry name" value="S9 family peptidase"/>
    <property type="match status" value="1"/>
</dbReference>
<dbReference type="InterPro" id="IPR011659">
    <property type="entry name" value="WD40"/>
</dbReference>
<dbReference type="InterPro" id="IPR001375">
    <property type="entry name" value="Peptidase_S9_cat"/>
</dbReference>
<dbReference type="SUPFAM" id="SSF53474">
    <property type="entry name" value="alpha/beta-Hydrolases"/>
    <property type="match status" value="1"/>
</dbReference>
<dbReference type="GO" id="GO:0006508">
    <property type="term" value="P:proteolysis"/>
    <property type="evidence" value="ECO:0007669"/>
    <property type="project" value="UniProtKB-KW"/>
</dbReference>
<dbReference type="STRING" id="133381.A0A2T9ZFT9"/>
<dbReference type="InterPro" id="IPR029058">
    <property type="entry name" value="AB_hydrolase_fold"/>
</dbReference>
<evidence type="ECO:0000256" key="5">
    <source>
        <dbReference type="ARBA" id="ARBA00022825"/>
    </source>
</evidence>
<evidence type="ECO:0000256" key="3">
    <source>
        <dbReference type="ARBA" id="ARBA00022729"/>
    </source>
</evidence>
<dbReference type="Gene3D" id="2.120.10.30">
    <property type="entry name" value="TolB, C-terminal domain"/>
    <property type="match status" value="2"/>
</dbReference>
<evidence type="ECO:0000256" key="6">
    <source>
        <dbReference type="ARBA" id="ARBA00032829"/>
    </source>
</evidence>
<dbReference type="Pfam" id="PF07676">
    <property type="entry name" value="PD40"/>
    <property type="match status" value="1"/>
</dbReference>
<name>A0A2T9ZFT9_9FUNG</name>
<feature type="chain" id="PRO_5015601713" description="Dipeptidyl-peptidase V" evidence="7">
    <location>
        <begin position="19"/>
        <end position="707"/>
    </location>
</feature>
<comment type="similarity">
    <text evidence="1">Belongs to the peptidase S9C family.</text>
</comment>
<dbReference type="Proteomes" id="UP000245609">
    <property type="component" value="Unassembled WGS sequence"/>
</dbReference>
<dbReference type="OrthoDB" id="416344at2759"/>
<feature type="signal peptide" evidence="7">
    <location>
        <begin position="1"/>
        <end position="18"/>
    </location>
</feature>
<evidence type="ECO:0000256" key="4">
    <source>
        <dbReference type="ARBA" id="ARBA00022801"/>
    </source>
</evidence>
<keyword evidence="4" id="KW-0378">Hydrolase</keyword>
<dbReference type="Gene3D" id="3.40.50.1820">
    <property type="entry name" value="alpha/beta hydrolase"/>
    <property type="match status" value="1"/>
</dbReference>
<dbReference type="SUPFAM" id="SSF82171">
    <property type="entry name" value="DPP6 N-terminal domain-like"/>
    <property type="match status" value="1"/>
</dbReference>
<dbReference type="Pfam" id="PF00326">
    <property type="entry name" value="Peptidase_S9"/>
    <property type="match status" value="1"/>
</dbReference>
<dbReference type="PANTHER" id="PTHR42776">
    <property type="entry name" value="SERINE PEPTIDASE S9 FAMILY MEMBER"/>
    <property type="match status" value="1"/>
</dbReference>
<keyword evidence="3 7" id="KW-0732">Signal</keyword>